<feature type="transmembrane region" description="Helical" evidence="6">
    <location>
        <begin position="501"/>
        <end position="520"/>
    </location>
</feature>
<dbReference type="AlphaFoldDB" id="A0ABD5NQ82"/>
<dbReference type="PANTHER" id="PTHR43478:SF1">
    <property type="entry name" value="NA+_H+ ANTIPORTER NHAC-LIKE C-TERMINAL DOMAIN-CONTAINING PROTEIN"/>
    <property type="match status" value="1"/>
</dbReference>
<feature type="transmembrane region" description="Helical" evidence="6">
    <location>
        <begin position="163"/>
        <end position="185"/>
    </location>
</feature>
<sequence length="570" mass="60334">MTTEATVTSAYGAWSLVPPLLAIALAIVTRRALLSLFVGVWAGGVVLAAERAETLVDWAAVPFVAVVEAFDWIIGSFGNDMFHAKIVTFTFLLGAGIALMWRLGGPIALANAATNRVDSHRRVGVAAWLLGLVWFFDDYANTAIVGSAVKDLADEMRMSREKLAYILDSTAAPVATFGISSWVAYQVSLVRTEYANIEGETPSAFATFLWSIPFNVYCLLALVMVLIVVLTRRDFGEMLTAETRAQQTGNLTREDATPLQSMKEDLGEPIPDDPKLRMFLAPIGVLVTVVIVGAVITGFNAIDPAPLDLFSDGDVLFGLIDLDVLMDFLNNVDFTGALVWGSFGMVVTALVLGLADGTFDLETSMETVLDGFGIMLTAVSILVLAWGIGSVAGALNTGEYVTGLTADFITPTMLPIVVVLTTAVVAFSIGTSWGTMAIITPIAIPLAYEIGNGSPELLAVAVGAVFSGSIFGDHCSPISDTTILSSTFAGSDHIDHVRTQIYYAVTVLAAALVVYLLYGVTGVTPFLLVPLGGAMLLALVYGLSELDAQRKGVSAQPFVDIGSTESPSDD</sequence>
<name>A0ABD5NQ82_9EURY</name>
<evidence type="ECO:0000256" key="3">
    <source>
        <dbReference type="ARBA" id="ARBA00022692"/>
    </source>
</evidence>
<evidence type="ECO:0000313" key="9">
    <source>
        <dbReference type="Proteomes" id="UP001595846"/>
    </source>
</evidence>
<comment type="subcellular location">
    <subcellularLocation>
        <location evidence="1">Cell membrane</location>
        <topology evidence="1">Multi-pass membrane protein</topology>
    </subcellularLocation>
</comment>
<gene>
    <name evidence="8" type="ORF">ACFOUR_12450</name>
</gene>
<keyword evidence="3 6" id="KW-0812">Transmembrane</keyword>
<dbReference type="InterPro" id="IPR018461">
    <property type="entry name" value="Na/H_Antiport_NhaC-like_C"/>
</dbReference>
<protein>
    <submittedName>
        <fullName evidence="8">Na+/H+ antiporter NhaC family protein</fullName>
    </submittedName>
</protein>
<feature type="transmembrane region" description="Helical" evidence="6">
    <location>
        <begin position="279"/>
        <end position="302"/>
    </location>
</feature>
<feature type="transmembrane region" description="Helical" evidence="6">
    <location>
        <begin position="334"/>
        <end position="355"/>
    </location>
</feature>
<evidence type="ECO:0000259" key="7">
    <source>
        <dbReference type="Pfam" id="PF03553"/>
    </source>
</evidence>
<feature type="transmembrane region" description="Helical" evidence="6">
    <location>
        <begin position="408"/>
        <end position="429"/>
    </location>
</feature>
<comment type="caution">
    <text evidence="8">The sequence shown here is derived from an EMBL/GenBank/DDBJ whole genome shotgun (WGS) entry which is preliminary data.</text>
</comment>
<dbReference type="PANTHER" id="PTHR43478">
    <property type="entry name" value="NA+/H+ ANTIPORTER-RELATED"/>
    <property type="match status" value="1"/>
</dbReference>
<keyword evidence="5 6" id="KW-0472">Membrane</keyword>
<evidence type="ECO:0000256" key="5">
    <source>
        <dbReference type="ARBA" id="ARBA00023136"/>
    </source>
</evidence>
<feature type="transmembrane region" description="Helical" evidence="6">
    <location>
        <begin position="205"/>
        <end position="230"/>
    </location>
</feature>
<keyword evidence="4 6" id="KW-1133">Transmembrane helix</keyword>
<evidence type="ECO:0000256" key="1">
    <source>
        <dbReference type="ARBA" id="ARBA00004651"/>
    </source>
</evidence>
<dbReference type="EMBL" id="JBHSAQ010000010">
    <property type="protein sequence ID" value="MFC3959176.1"/>
    <property type="molecule type" value="Genomic_DNA"/>
</dbReference>
<evidence type="ECO:0000256" key="2">
    <source>
        <dbReference type="ARBA" id="ARBA00022475"/>
    </source>
</evidence>
<keyword evidence="2" id="KW-1003">Cell membrane</keyword>
<proteinExistence type="predicted"/>
<feature type="domain" description="Na+/H+ antiporter NhaC-like C-terminal" evidence="7">
    <location>
        <begin position="174"/>
        <end position="520"/>
    </location>
</feature>
<dbReference type="GeneID" id="73902556"/>
<organism evidence="8 9">
    <name type="scientific">Halovivax cerinus</name>
    <dbReference type="NCBI Taxonomy" id="1487865"/>
    <lineage>
        <taxon>Archaea</taxon>
        <taxon>Methanobacteriati</taxon>
        <taxon>Methanobacteriota</taxon>
        <taxon>Stenosarchaea group</taxon>
        <taxon>Halobacteria</taxon>
        <taxon>Halobacteriales</taxon>
        <taxon>Natrialbaceae</taxon>
        <taxon>Halovivax</taxon>
    </lineage>
</organism>
<dbReference type="RefSeq" id="WP_256533428.1">
    <property type="nucleotide sequence ID" value="NZ_CP101824.1"/>
</dbReference>
<feature type="transmembrane region" description="Helical" evidence="6">
    <location>
        <begin position="526"/>
        <end position="544"/>
    </location>
</feature>
<evidence type="ECO:0000313" key="8">
    <source>
        <dbReference type="EMBL" id="MFC3959176.1"/>
    </source>
</evidence>
<keyword evidence="9" id="KW-1185">Reference proteome</keyword>
<dbReference type="Pfam" id="PF03553">
    <property type="entry name" value="Na_H_antiporter"/>
    <property type="match status" value="1"/>
</dbReference>
<evidence type="ECO:0000256" key="4">
    <source>
        <dbReference type="ARBA" id="ARBA00022989"/>
    </source>
</evidence>
<dbReference type="GO" id="GO:0005886">
    <property type="term" value="C:plasma membrane"/>
    <property type="evidence" value="ECO:0007669"/>
    <property type="project" value="UniProtKB-SubCell"/>
</dbReference>
<accession>A0ABD5NQ82</accession>
<feature type="transmembrane region" description="Helical" evidence="6">
    <location>
        <begin position="6"/>
        <end position="25"/>
    </location>
</feature>
<feature type="transmembrane region" description="Helical" evidence="6">
    <location>
        <begin position="367"/>
        <end position="388"/>
    </location>
</feature>
<reference evidence="8 9" key="1">
    <citation type="journal article" date="2019" name="Int. J. Syst. Evol. Microbiol.">
        <title>The Global Catalogue of Microorganisms (GCM) 10K type strain sequencing project: providing services to taxonomists for standard genome sequencing and annotation.</title>
        <authorList>
            <consortium name="The Broad Institute Genomics Platform"/>
            <consortium name="The Broad Institute Genome Sequencing Center for Infectious Disease"/>
            <person name="Wu L."/>
            <person name="Ma J."/>
        </authorList>
    </citation>
    <scope>NUCLEOTIDE SEQUENCE [LARGE SCALE GENOMIC DNA]</scope>
    <source>
        <strain evidence="8 9">IBRC-M 10256</strain>
    </source>
</reference>
<evidence type="ECO:0000256" key="6">
    <source>
        <dbReference type="SAM" id="Phobius"/>
    </source>
</evidence>
<dbReference type="Proteomes" id="UP001595846">
    <property type="component" value="Unassembled WGS sequence"/>
</dbReference>
<feature type="transmembrane region" description="Helical" evidence="6">
    <location>
        <begin position="86"/>
        <end position="103"/>
    </location>
</feature>